<proteinExistence type="predicted"/>
<organism evidence="1 2">
    <name type="scientific">Lindgomyces ingoldianus</name>
    <dbReference type="NCBI Taxonomy" id="673940"/>
    <lineage>
        <taxon>Eukaryota</taxon>
        <taxon>Fungi</taxon>
        <taxon>Dikarya</taxon>
        <taxon>Ascomycota</taxon>
        <taxon>Pezizomycotina</taxon>
        <taxon>Dothideomycetes</taxon>
        <taxon>Pleosporomycetidae</taxon>
        <taxon>Pleosporales</taxon>
        <taxon>Lindgomycetaceae</taxon>
        <taxon>Lindgomyces</taxon>
    </lineage>
</organism>
<evidence type="ECO:0000313" key="2">
    <source>
        <dbReference type="Proteomes" id="UP000799755"/>
    </source>
</evidence>
<evidence type="ECO:0000313" key="1">
    <source>
        <dbReference type="EMBL" id="KAF2468644.1"/>
    </source>
</evidence>
<keyword evidence="2" id="KW-1185">Reference proteome</keyword>
<dbReference type="Proteomes" id="UP000799755">
    <property type="component" value="Unassembled WGS sequence"/>
</dbReference>
<sequence>MSTHQSAAKYRIYPAYCFTASPTYNVWVKLTAADVQALRTEPQYRSQHIYFNLNYPIRYVCIVGTVVAIDDINLKYTVLTIDDGSGATVEVKIVRLTPDIYNSVESPSNTTIGNVNVIVRTGCFEVTVDHQQVDIGSVIKAKCTISEFRGMKQLEIKRVWIVPTTNEEVQAWAETAAFKREVLSKPWHLTSAEHKKIKKEIKRERRKNQEYERLKVEHEARRGEQKKAWEEYMEKREARLEARRRKEEVMMNAGALI</sequence>
<dbReference type="EMBL" id="MU003515">
    <property type="protein sequence ID" value="KAF2468644.1"/>
    <property type="molecule type" value="Genomic_DNA"/>
</dbReference>
<comment type="caution">
    <text evidence="1">The sequence shown here is derived from an EMBL/GenBank/DDBJ whole genome shotgun (WGS) entry which is preliminary data.</text>
</comment>
<gene>
    <name evidence="1" type="ORF">BDR25DRAFT_290439</name>
</gene>
<protein>
    <submittedName>
        <fullName evidence="1">Uncharacterized protein</fullName>
    </submittedName>
</protein>
<reference evidence="1" key="1">
    <citation type="journal article" date="2020" name="Stud. Mycol.">
        <title>101 Dothideomycetes genomes: a test case for predicting lifestyles and emergence of pathogens.</title>
        <authorList>
            <person name="Haridas S."/>
            <person name="Albert R."/>
            <person name="Binder M."/>
            <person name="Bloem J."/>
            <person name="Labutti K."/>
            <person name="Salamov A."/>
            <person name="Andreopoulos B."/>
            <person name="Baker S."/>
            <person name="Barry K."/>
            <person name="Bills G."/>
            <person name="Bluhm B."/>
            <person name="Cannon C."/>
            <person name="Castanera R."/>
            <person name="Culley D."/>
            <person name="Daum C."/>
            <person name="Ezra D."/>
            <person name="Gonzalez J."/>
            <person name="Henrissat B."/>
            <person name="Kuo A."/>
            <person name="Liang C."/>
            <person name="Lipzen A."/>
            <person name="Lutzoni F."/>
            <person name="Magnuson J."/>
            <person name="Mondo S."/>
            <person name="Nolan M."/>
            <person name="Ohm R."/>
            <person name="Pangilinan J."/>
            <person name="Park H.-J."/>
            <person name="Ramirez L."/>
            <person name="Alfaro M."/>
            <person name="Sun H."/>
            <person name="Tritt A."/>
            <person name="Yoshinaga Y."/>
            <person name="Zwiers L.-H."/>
            <person name="Turgeon B."/>
            <person name="Goodwin S."/>
            <person name="Spatafora J."/>
            <person name="Crous P."/>
            <person name="Grigoriev I."/>
        </authorList>
    </citation>
    <scope>NUCLEOTIDE SEQUENCE</scope>
    <source>
        <strain evidence="1">ATCC 200398</strain>
    </source>
</reference>
<accession>A0ACB6QNP7</accession>
<name>A0ACB6QNP7_9PLEO</name>